<accession>A0AAW1S1E8</accession>
<dbReference type="Gene3D" id="2.20.70.10">
    <property type="match status" value="1"/>
</dbReference>
<evidence type="ECO:0000313" key="4">
    <source>
        <dbReference type="Proteomes" id="UP001445335"/>
    </source>
</evidence>
<dbReference type="AlphaFoldDB" id="A0AAW1S1E8"/>
<evidence type="ECO:0000259" key="2">
    <source>
        <dbReference type="PROSITE" id="PS51462"/>
    </source>
</evidence>
<sequence>MKALLLSLSGLRCKALHHIALGNPRVKFCRQCSAPLEMRIPVGEREWRPVCTACSTVDYANPKLVVGCIVEHEGRLLLCRRAIQPCRGLWTLPAGYLELGEGSAAGAARETWEEAGARVEVLAPYSHFDIPIIGQAYLLFRARLMPPYTHAAGEESLETAMFLPDDIPFDQIAFTSIGVALRHFVADMRSGQYHIHHGVIAKVPGTQPNDPAGFQLVDHFAIATSVGTGVSAQPVPRL</sequence>
<dbReference type="GO" id="GO:0016787">
    <property type="term" value="F:hydrolase activity"/>
    <property type="evidence" value="ECO:0007669"/>
    <property type="project" value="UniProtKB-KW"/>
</dbReference>
<keyword evidence="1" id="KW-0378">Hydrolase</keyword>
<dbReference type="InterPro" id="IPR029401">
    <property type="entry name" value="Nudix_N"/>
</dbReference>
<evidence type="ECO:0000313" key="3">
    <source>
        <dbReference type="EMBL" id="KAK9839840.1"/>
    </source>
</evidence>
<proteinExistence type="predicted"/>
<dbReference type="PANTHER" id="PTHR43222:SF2">
    <property type="entry name" value="NUDIX HYDROLASE 23, CHLOROPLASTIC"/>
    <property type="match status" value="1"/>
</dbReference>
<dbReference type="PROSITE" id="PS51462">
    <property type="entry name" value="NUDIX"/>
    <property type="match status" value="1"/>
</dbReference>
<dbReference type="PANTHER" id="PTHR43222">
    <property type="entry name" value="NUDIX HYDROLASE 23"/>
    <property type="match status" value="1"/>
</dbReference>
<reference evidence="3 4" key="1">
    <citation type="journal article" date="2024" name="Nat. Commun.">
        <title>Phylogenomics reveals the evolutionary origins of lichenization in chlorophyte algae.</title>
        <authorList>
            <person name="Puginier C."/>
            <person name="Libourel C."/>
            <person name="Otte J."/>
            <person name="Skaloud P."/>
            <person name="Haon M."/>
            <person name="Grisel S."/>
            <person name="Petersen M."/>
            <person name="Berrin J.G."/>
            <person name="Delaux P.M."/>
            <person name="Dal Grande F."/>
            <person name="Keller J."/>
        </authorList>
    </citation>
    <scope>NUCLEOTIDE SEQUENCE [LARGE SCALE GENOMIC DNA]</scope>
    <source>
        <strain evidence="3 4">SAG 245.80</strain>
    </source>
</reference>
<dbReference type="Gene3D" id="3.90.79.10">
    <property type="entry name" value="Nucleoside Triphosphate Pyrophosphohydrolase"/>
    <property type="match status" value="1"/>
</dbReference>
<comment type="caution">
    <text evidence="3">The sequence shown here is derived from an EMBL/GenBank/DDBJ whole genome shotgun (WGS) entry which is preliminary data.</text>
</comment>
<dbReference type="SUPFAM" id="SSF55811">
    <property type="entry name" value="Nudix"/>
    <property type="match status" value="1"/>
</dbReference>
<dbReference type="Pfam" id="PF00293">
    <property type="entry name" value="NUDIX"/>
    <property type="match status" value="1"/>
</dbReference>
<evidence type="ECO:0000256" key="1">
    <source>
        <dbReference type="ARBA" id="ARBA00022801"/>
    </source>
</evidence>
<dbReference type="EMBL" id="JALJOU010000014">
    <property type="protein sequence ID" value="KAK9839840.1"/>
    <property type="molecule type" value="Genomic_DNA"/>
</dbReference>
<dbReference type="InterPro" id="IPR000086">
    <property type="entry name" value="NUDIX_hydrolase_dom"/>
</dbReference>
<dbReference type="PROSITE" id="PS00893">
    <property type="entry name" value="NUDIX_BOX"/>
    <property type="match status" value="1"/>
</dbReference>
<keyword evidence="4" id="KW-1185">Reference proteome</keyword>
<dbReference type="InterPro" id="IPR020084">
    <property type="entry name" value="NUDIX_hydrolase_CS"/>
</dbReference>
<gene>
    <name evidence="3" type="ORF">WJX81_005356</name>
</gene>
<dbReference type="InterPro" id="IPR015797">
    <property type="entry name" value="NUDIX_hydrolase-like_dom_sf"/>
</dbReference>
<protein>
    <recommendedName>
        <fullName evidence="2">Nudix hydrolase domain-containing protein</fullName>
    </recommendedName>
</protein>
<dbReference type="Proteomes" id="UP001445335">
    <property type="component" value="Unassembled WGS sequence"/>
</dbReference>
<organism evidence="3 4">
    <name type="scientific">Elliptochloris bilobata</name>
    <dbReference type="NCBI Taxonomy" id="381761"/>
    <lineage>
        <taxon>Eukaryota</taxon>
        <taxon>Viridiplantae</taxon>
        <taxon>Chlorophyta</taxon>
        <taxon>core chlorophytes</taxon>
        <taxon>Trebouxiophyceae</taxon>
        <taxon>Trebouxiophyceae incertae sedis</taxon>
        <taxon>Elliptochloris clade</taxon>
        <taxon>Elliptochloris</taxon>
    </lineage>
</organism>
<dbReference type="Pfam" id="PF14803">
    <property type="entry name" value="Zn_ribbon_Nudix"/>
    <property type="match status" value="1"/>
</dbReference>
<name>A0AAW1S1E8_9CHLO</name>
<dbReference type="CDD" id="cd04511">
    <property type="entry name" value="NUDIX_Hydrolase"/>
    <property type="match status" value="1"/>
</dbReference>
<feature type="domain" description="Nudix hydrolase" evidence="2">
    <location>
        <begin position="61"/>
        <end position="185"/>
    </location>
</feature>